<accession>A0A382RH05</accession>
<name>A0A382RH05_9ZZZZ</name>
<evidence type="ECO:0000313" key="2">
    <source>
        <dbReference type="EMBL" id="SVC96248.1"/>
    </source>
</evidence>
<keyword evidence="1" id="KW-1133">Transmembrane helix</keyword>
<sequence>MSDDAMFKMPTIDLSAKSLLTLSQLGIFAVFAYWAVEGGVEDNFQYIFLVMMAGAGLALFLSVPNARMGVTLGIPAVMVVVGVAMGEDEMMFWAVFMLIMIGPIAYMPAMATGDPTLGLDDETRLQRLGIIWVVFALFMMVGMVGLADMAMEGELTEDDNDGNEYTVTLDSTQQTIAQGGLAVGVIGVLVFLLTAVMGREVGSMRPWHGGAMTAVALLIAAYLSMTGEGAPAESPMDFLMILCMVGLIALTPCVAYEGSEAAESE</sequence>
<feature type="transmembrane region" description="Helical" evidence="1">
    <location>
        <begin position="238"/>
        <end position="256"/>
    </location>
</feature>
<gene>
    <name evidence="2" type="ORF">METZ01_LOCUS349102</name>
</gene>
<reference evidence="2" key="1">
    <citation type="submission" date="2018-05" db="EMBL/GenBank/DDBJ databases">
        <authorList>
            <person name="Lanie J.A."/>
            <person name="Ng W.-L."/>
            <person name="Kazmierczak K.M."/>
            <person name="Andrzejewski T.M."/>
            <person name="Davidsen T.M."/>
            <person name="Wayne K.J."/>
            <person name="Tettelin H."/>
            <person name="Glass J.I."/>
            <person name="Rusch D."/>
            <person name="Podicherti R."/>
            <person name="Tsui H.-C.T."/>
            <person name="Winkler M.E."/>
        </authorList>
    </citation>
    <scope>NUCLEOTIDE SEQUENCE</scope>
</reference>
<proteinExistence type="predicted"/>
<protein>
    <submittedName>
        <fullName evidence="2">Uncharacterized protein</fullName>
    </submittedName>
</protein>
<feature type="transmembrane region" description="Helical" evidence="1">
    <location>
        <begin position="12"/>
        <end position="34"/>
    </location>
</feature>
<keyword evidence="1" id="KW-0472">Membrane</keyword>
<feature type="transmembrane region" description="Helical" evidence="1">
    <location>
        <begin position="91"/>
        <end position="109"/>
    </location>
</feature>
<organism evidence="2">
    <name type="scientific">marine metagenome</name>
    <dbReference type="NCBI Taxonomy" id="408172"/>
    <lineage>
        <taxon>unclassified sequences</taxon>
        <taxon>metagenomes</taxon>
        <taxon>ecological metagenomes</taxon>
    </lineage>
</organism>
<dbReference type="EMBL" id="UINC01121233">
    <property type="protein sequence ID" value="SVC96248.1"/>
    <property type="molecule type" value="Genomic_DNA"/>
</dbReference>
<keyword evidence="1" id="KW-0812">Transmembrane</keyword>
<feature type="transmembrane region" description="Helical" evidence="1">
    <location>
        <begin position="209"/>
        <end position="226"/>
    </location>
</feature>
<feature type="transmembrane region" description="Helical" evidence="1">
    <location>
        <begin position="68"/>
        <end position="85"/>
    </location>
</feature>
<feature type="transmembrane region" description="Helical" evidence="1">
    <location>
        <begin position="176"/>
        <end position="197"/>
    </location>
</feature>
<feature type="transmembrane region" description="Helical" evidence="1">
    <location>
        <begin position="130"/>
        <end position="151"/>
    </location>
</feature>
<dbReference type="AlphaFoldDB" id="A0A382RH05"/>
<feature type="transmembrane region" description="Helical" evidence="1">
    <location>
        <begin position="46"/>
        <end position="63"/>
    </location>
</feature>
<evidence type="ECO:0000256" key="1">
    <source>
        <dbReference type="SAM" id="Phobius"/>
    </source>
</evidence>